<name>A0A9D1M0C8_9FIRM</name>
<reference evidence="1" key="2">
    <citation type="journal article" date="2021" name="PeerJ">
        <title>Extensive microbial diversity within the chicken gut microbiome revealed by metagenomics and culture.</title>
        <authorList>
            <person name="Gilroy R."/>
            <person name="Ravi A."/>
            <person name="Getino M."/>
            <person name="Pursley I."/>
            <person name="Horton D.L."/>
            <person name="Alikhan N.F."/>
            <person name="Baker D."/>
            <person name="Gharbi K."/>
            <person name="Hall N."/>
            <person name="Watson M."/>
            <person name="Adriaenssens E.M."/>
            <person name="Foster-Nyarko E."/>
            <person name="Jarju S."/>
            <person name="Secka A."/>
            <person name="Antonio M."/>
            <person name="Oren A."/>
            <person name="Chaudhuri R.R."/>
            <person name="La Ragione R."/>
            <person name="Hildebrand F."/>
            <person name="Pallen M.J."/>
        </authorList>
    </citation>
    <scope>NUCLEOTIDE SEQUENCE</scope>
    <source>
        <strain evidence="1">CHK195-15760</strain>
    </source>
</reference>
<evidence type="ECO:0008006" key="3">
    <source>
        <dbReference type="Google" id="ProtNLM"/>
    </source>
</evidence>
<gene>
    <name evidence="1" type="ORF">IAB70_01620</name>
</gene>
<sequence length="144" mass="16573">MSHNNNIFVLTELHKAAKMGMNSISFVSEKTEDSTFKDNLSFQYTQYGNLLEETNKLFENYGEIPSENNMKDKIVGWTGIQMNTINDKTTSHLADMLIQGTTMGMIEGIKLQKNYPNIENDIKNTVNHFVHFQEDSIEQLKNFL</sequence>
<evidence type="ECO:0000313" key="2">
    <source>
        <dbReference type="Proteomes" id="UP000824093"/>
    </source>
</evidence>
<dbReference type="EMBL" id="DVNH01000015">
    <property type="protein sequence ID" value="HIU51315.1"/>
    <property type="molecule type" value="Genomic_DNA"/>
</dbReference>
<organism evidence="1 2">
    <name type="scientific">Candidatus Merdicola faecigallinarum</name>
    <dbReference type="NCBI Taxonomy" id="2840862"/>
    <lineage>
        <taxon>Bacteria</taxon>
        <taxon>Bacillati</taxon>
        <taxon>Bacillota</taxon>
        <taxon>Clostridia</taxon>
        <taxon>Candidatus Merdicola</taxon>
    </lineage>
</organism>
<protein>
    <recommendedName>
        <fullName evidence="3">DUF2383 domain-containing protein</fullName>
    </recommendedName>
</protein>
<comment type="caution">
    <text evidence="1">The sequence shown here is derived from an EMBL/GenBank/DDBJ whole genome shotgun (WGS) entry which is preliminary data.</text>
</comment>
<reference evidence="1" key="1">
    <citation type="submission" date="2020-10" db="EMBL/GenBank/DDBJ databases">
        <authorList>
            <person name="Gilroy R."/>
        </authorList>
    </citation>
    <scope>NUCLEOTIDE SEQUENCE</scope>
    <source>
        <strain evidence="1">CHK195-15760</strain>
    </source>
</reference>
<proteinExistence type="predicted"/>
<dbReference type="Proteomes" id="UP000824093">
    <property type="component" value="Unassembled WGS sequence"/>
</dbReference>
<evidence type="ECO:0000313" key="1">
    <source>
        <dbReference type="EMBL" id="HIU51315.1"/>
    </source>
</evidence>
<accession>A0A9D1M0C8</accession>
<dbReference type="AlphaFoldDB" id="A0A9D1M0C8"/>